<evidence type="ECO:0000256" key="8">
    <source>
        <dbReference type="ARBA" id="ARBA00023157"/>
    </source>
</evidence>
<keyword evidence="8" id="KW-1015">Disulfide bond</keyword>
<name>A0A7W7M2T0_9MICC</name>
<feature type="transmembrane region" description="Helical" evidence="10">
    <location>
        <begin position="132"/>
        <end position="155"/>
    </location>
</feature>
<dbReference type="AlphaFoldDB" id="A0A7W7M2T0"/>
<dbReference type="GO" id="GO:0048038">
    <property type="term" value="F:quinone binding"/>
    <property type="evidence" value="ECO:0007669"/>
    <property type="project" value="UniProtKB-KW"/>
</dbReference>
<dbReference type="GO" id="GO:0016020">
    <property type="term" value="C:membrane"/>
    <property type="evidence" value="ECO:0007669"/>
    <property type="project" value="UniProtKB-SubCell"/>
</dbReference>
<keyword evidence="5 10" id="KW-1133">Transmembrane helix</keyword>
<dbReference type="Proteomes" id="UP000540191">
    <property type="component" value="Unassembled WGS sequence"/>
</dbReference>
<keyword evidence="9" id="KW-0676">Redox-active center</keyword>
<dbReference type="Gene3D" id="1.20.1440.130">
    <property type="entry name" value="VKOR domain"/>
    <property type="match status" value="1"/>
</dbReference>
<dbReference type="InterPro" id="IPR038354">
    <property type="entry name" value="VKOR_sf"/>
</dbReference>
<feature type="transmembrane region" description="Helical" evidence="10">
    <location>
        <begin position="20"/>
        <end position="39"/>
    </location>
</feature>
<feature type="transmembrane region" description="Helical" evidence="10">
    <location>
        <begin position="105"/>
        <end position="126"/>
    </location>
</feature>
<sequence length="203" mass="22426">MTSSAPAASPGASVRRVPYAALLLVSSLISIAATFAIIVERAILSEDPSHRTSCDFNPWMSCGRVMQSWQAQTFGFPNTYIGVVAFSILICVAMSLFAGARFARWYWLTMNAVMVLGLAFCAWLYYAAVYQITTLCLYCMIVWAMVILQLFLTTSRNLQHGVLPASPRVRTLVRDLTWPAIVLAWAIVFVSLLLRFGPGMLGL</sequence>
<keyword evidence="13" id="KW-1185">Reference proteome</keyword>
<organism evidence="12 13">
    <name type="scientific">Micrococcus cohnii</name>
    <dbReference type="NCBI Taxonomy" id="993416"/>
    <lineage>
        <taxon>Bacteria</taxon>
        <taxon>Bacillati</taxon>
        <taxon>Actinomycetota</taxon>
        <taxon>Actinomycetes</taxon>
        <taxon>Micrococcales</taxon>
        <taxon>Micrococcaceae</taxon>
        <taxon>Micrococcus</taxon>
    </lineage>
</organism>
<keyword evidence="3 10" id="KW-0812">Transmembrane</keyword>
<keyword evidence="7 10" id="KW-0472">Membrane</keyword>
<evidence type="ECO:0000256" key="4">
    <source>
        <dbReference type="ARBA" id="ARBA00022719"/>
    </source>
</evidence>
<reference evidence="12 13" key="1">
    <citation type="submission" date="2020-08" db="EMBL/GenBank/DDBJ databases">
        <title>Sequencing the genomes of 1000 actinobacteria strains.</title>
        <authorList>
            <person name="Klenk H.-P."/>
        </authorList>
    </citation>
    <scope>NUCLEOTIDE SEQUENCE [LARGE SCALE GENOMIC DNA]</scope>
    <source>
        <strain evidence="12 13">DSM 23974</strain>
    </source>
</reference>
<evidence type="ECO:0000256" key="1">
    <source>
        <dbReference type="ARBA" id="ARBA00004141"/>
    </source>
</evidence>
<evidence type="ECO:0000256" key="5">
    <source>
        <dbReference type="ARBA" id="ARBA00022989"/>
    </source>
</evidence>
<dbReference type="EMBL" id="JACHNA010000001">
    <property type="protein sequence ID" value="MBB4735105.1"/>
    <property type="molecule type" value="Genomic_DNA"/>
</dbReference>
<evidence type="ECO:0000256" key="9">
    <source>
        <dbReference type="ARBA" id="ARBA00023284"/>
    </source>
</evidence>
<evidence type="ECO:0000256" key="3">
    <source>
        <dbReference type="ARBA" id="ARBA00022692"/>
    </source>
</evidence>
<comment type="subcellular location">
    <subcellularLocation>
        <location evidence="1">Membrane</location>
        <topology evidence="1">Multi-pass membrane protein</topology>
    </subcellularLocation>
</comment>
<dbReference type="RefSeq" id="WP_158495782.1">
    <property type="nucleotide sequence ID" value="NZ_JACHNA010000001.1"/>
</dbReference>
<dbReference type="CDD" id="cd12922">
    <property type="entry name" value="VKOR_5"/>
    <property type="match status" value="1"/>
</dbReference>
<evidence type="ECO:0000256" key="10">
    <source>
        <dbReference type="SAM" id="Phobius"/>
    </source>
</evidence>
<keyword evidence="4" id="KW-0874">Quinone</keyword>
<protein>
    <submittedName>
        <fullName evidence="12">Putative membrane protein</fullName>
    </submittedName>
</protein>
<dbReference type="Pfam" id="PF07884">
    <property type="entry name" value="VKOR"/>
    <property type="match status" value="1"/>
</dbReference>
<keyword evidence="6" id="KW-0560">Oxidoreductase</keyword>
<dbReference type="InterPro" id="IPR012932">
    <property type="entry name" value="VKOR"/>
</dbReference>
<evidence type="ECO:0000259" key="11">
    <source>
        <dbReference type="SMART" id="SM00756"/>
    </source>
</evidence>
<dbReference type="GO" id="GO:0016491">
    <property type="term" value="F:oxidoreductase activity"/>
    <property type="evidence" value="ECO:0007669"/>
    <property type="project" value="UniProtKB-KW"/>
</dbReference>
<evidence type="ECO:0000313" key="13">
    <source>
        <dbReference type="Proteomes" id="UP000540191"/>
    </source>
</evidence>
<comment type="similarity">
    <text evidence="2">Belongs to the VKOR family.</text>
</comment>
<comment type="caution">
    <text evidence="12">The sequence shown here is derived from an EMBL/GenBank/DDBJ whole genome shotgun (WGS) entry which is preliminary data.</text>
</comment>
<feature type="transmembrane region" description="Helical" evidence="10">
    <location>
        <begin position="176"/>
        <end position="197"/>
    </location>
</feature>
<evidence type="ECO:0000256" key="7">
    <source>
        <dbReference type="ARBA" id="ARBA00023136"/>
    </source>
</evidence>
<gene>
    <name evidence="12" type="ORF">HDA30_000613</name>
</gene>
<evidence type="ECO:0000313" key="12">
    <source>
        <dbReference type="EMBL" id="MBB4735105.1"/>
    </source>
</evidence>
<feature type="domain" description="Vitamin K epoxide reductase" evidence="11">
    <location>
        <begin position="16"/>
        <end position="157"/>
    </location>
</feature>
<dbReference type="InterPro" id="IPR041714">
    <property type="entry name" value="VKOR_Actinobacteria"/>
</dbReference>
<feature type="transmembrane region" description="Helical" evidence="10">
    <location>
        <begin position="79"/>
        <end position="98"/>
    </location>
</feature>
<dbReference type="SMART" id="SM00756">
    <property type="entry name" value="VKc"/>
    <property type="match status" value="1"/>
</dbReference>
<evidence type="ECO:0000256" key="6">
    <source>
        <dbReference type="ARBA" id="ARBA00023002"/>
    </source>
</evidence>
<accession>A0A7W7M2T0</accession>
<evidence type="ECO:0000256" key="2">
    <source>
        <dbReference type="ARBA" id="ARBA00006214"/>
    </source>
</evidence>
<proteinExistence type="inferred from homology"/>